<dbReference type="GO" id="GO:0046677">
    <property type="term" value="P:response to antibiotic"/>
    <property type="evidence" value="ECO:0007669"/>
    <property type="project" value="UniProtKB-UniRule"/>
</dbReference>
<protein>
    <recommendedName>
        <fullName evidence="4 17">Undecaprenyl-diphosphatase</fullName>
        <ecNumber evidence="3 17">3.6.1.27</ecNumber>
    </recommendedName>
    <alternativeName>
        <fullName evidence="15 17">Bacitracin resistance protein</fullName>
    </alternativeName>
    <alternativeName>
        <fullName evidence="14 17">Undecaprenyl pyrophosphate phosphatase</fullName>
    </alternativeName>
</protein>
<evidence type="ECO:0000256" key="12">
    <source>
        <dbReference type="ARBA" id="ARBA00023251"/>
    </source>
</evidence>
<gene>
    <name evidence="17" type="primary">uppP</name>
    <name evidence="18" type="ORF">G4981_06015</name>
</gene>
<feature type="transmembrane region" description="Helical" evidence="17">
    <location>
        <begin position="152"/>
        <end position="181"/>
    </location>
</feature>
<feature type="transmembrane region" description="Helical" evidence="17">
    <location>
        <begin position="115"/>
        <end position="131"/>
    </location>
</feature>
<keyword evidence="11 17" id="KW-0472">Membrane</keyword>
<evidence type="ECO:0000256" key="2">
    <source>
        <dbReference type="ARBA" id="ARBA00010621"/>
    </source>
</evidence>
<dbReference type="GO" id="GO:0009252">
    <property type="term" value="P:peptidoglycan biosynthetic process"/>
    <property type="evidence" value="ECO:0007669"/>
    <property type="project" value="UniProtKB-KW"/>
</dbReference>
<comment type="subcellular location">
    <subcellularLocation>
        <location evidence="1 17">Cell membrane</location>
        <topology evidence="1 17">Multi-pass membrane protein</topology>
    </subcellularLocation>
</comment>
<organism evidence="18 19">
    <name type="scientific">Mediterraneibacter gnavus</name>
    <name type="common">Ruminococcus gnavus</name>
    <dbReference type="NCBI Taxonomy" id="33038"/>
    <lineage>
        <taxon>Bacteria</taxon>
        <taxon>Bacillati</taxon>
        <taxon>Bacillota</taxon>
        <taxon>Clostridia</taxon>
        <taxon>Lachnospirales</taxon>
        <taxon>Lachnospiraceae</taxon>
        <taxon>Mediterraneibacter</taxon>
    </lineage>
</organism>
<dbReference type="EC" id="3.6.1.27" evidence="3 17"/>
<evidence type="ECO:0000256" key="4">
    <source>
        <dbReference type="ARBA" id="ARBA00021581"/>
    </source>
</evidence>
<evidence type="ECO:0000256" key="1">
    <source>
        <dbReference type="ARBA" id="ARBA00004651"/>
    </source>
</evidence>
<evidence type="ECO:0000256" key="8">
    <source>
        <dbReference type="ARBA" id="ARBA00022960"/>
    </source>
</evidence>
<feature type="transmembrane region" description="Helical" evidence="17">
    <location>
        <begin position="220"/>
        <end position="242"/>
    </location>
</feature>
<name>A0AB36DEP3_MEDGN</name>
<evidence type="ECO:0000256" key="11">
    <source>
        <dbReference type="ARBA" id="ARBA00023136"/>
    </source>
</evidence>
<dbReference type="PANTHER" id="PTHR30622:SF3">
    <property type="entry name" value="UNDECAPRENYL-DIPHOSPHATASE"/>
    <property type="match status" value="1"/>
</dbReference>
<dbReference type="GO" id="GO:0005886">
    <property type="term" value="C:plasma membrane"/>
    <property type="evidence" value="ECO:0007669"/>
    <property type="project" value="UniProtKB-SubCell"/>
</dbReference>
<dbReference type="NCBIfam" id="NF001389">
    <property type="entry name" value="PRK00281.1-2"/>
    <property type="match status" value="1"/>
</dbReference>
<keyword evidence="12 17" id="KW-0046">Antibiotic resistance</keyword>
<keyword evidence="13 17" id="KW-0961">Cell wall biogenesis/degradation</keyword>
<dbReference type="GO" id="GO:0008360">
    <property type="term" value="P:regulation of cell shape"/>
    <property type="evidence" value="ECO:0007669"/>
    <property type="project" value="UniProtKB-KW"/>
</dbReference>
<comment type="similarity">
    <text evidence="2 17">Belongs to the UppP family.</text>
</comment>
<evidence type="ECO:0000256" key="13">
    <source>
        <dbReference type="ARBA" id="ARBA00023316"/>
    </source>
</evidence>
<sequence>MLEALKVIILGIVEGITEWLPISSTGHLILVEEFVKLNFSQSYLDMFNVVIQLGAIMAVVVIYFHRLNPFSPKKTEKQKKMTLQLWVKVVIASIPAGVVGILFNDFIEEKFNNSYVVATMLIVVGVLFIVIENRHKGRKPQITKISQMGVPVLIWIGVFQMLAMIPGTSRSGATIIGALALGVSRTAAADFTFFLAIPAMAGASLVKLRHFGFDFTGIELGLLLLGCVVSFVVSILAIKFLLKYIQNHDFKAFGYYRIVLGIIVFLYFGIYALLA</sequence>
<dbReference type="Proteomes" id="UP001296581">
    <property type="component" value="Unassembled WGS sequence"/>
</dbReference>
<reference evidence="18" key="2">
    <citation type="submission" date="2020-02" db="EMBL/GenBank/DDBJ databases">
        <authorList>
            <person name="Littmann E."/>
            <person name="Sorbara M."/>
        </authorList>
    </citation>
    <scope>NUCLEOTIDE SEQUENCE</scope>
    <source>
        <strain evidence="18">MSK.11.9</strain>
    </source>
</reference>
<keyword evidence="9 17" id="KW-0573">Peptidoglycan synthesis</keyword>
<feature type="transmembrane region" description="Helical" evidence="17">
    <location>
        <begin position="85"/>
        <end position="103"/>
    </location>
</feature>
<evidence type="ECO:0000313" key="19">
    <source>
        <dbReference type="Proteomes" id="UP001296581"/>
    </source>
</evidence>
<dbReference type="Pfam" id="PF02673">
    <property type="entry name" value="BacA"/>
    <property type="match status" value="1"/>
</dbReference>
<dbReference type="InterPro" id="IPR003824">
    <property type="entry name" value="UppP"/>
</dbReference>
<dbReference type="PANTHER" id="PTHR30622">
    <property type="entry name" value="UNDECAPRENYL-DIPHOSPHATASE"/>
    <property type="match status" value="1"/>
</dbReference>
<dbReference type="NCBIfam" id="TIGR00753">
    <property type="entry name" value="undec_PP_bacA"/>
    <property type="match status" value="1"/>
</dbReference>
<keyword evidence="6 17" id="KW-0812">Transmembrane</keyword>
<evidence type="ECO:0000256" key="9">
    <source>
        <dbReference type="ARBA" id="ARBA00022984"/>
    </source>
</evidence>
<accession>A0AB36DEP3</accession>
<evidence type="ECO:0000313" key="18">
    <source>
        <dbReference type="EMBL" id="NSI64831.1"/>
    </source>
</evidence>
<keyword evidence="8 17" id="KW-0133">Cell shape</keyword>
<dbReference type="NCBIfam" id="NF001391">
    <property type="entry name" value="PRK00281.1-5"/>
    <property type="match status" value="1"/>
</dbReference>
<dbReference type="HAMAP" id="MF_01006">
    <property type="entry name" value="Undec_diphosphatase"/>
    <property type="match status" value="1"/>
</dbReference>
<feature type="transmembrane region" description="Helical" evidence="17">
    <location>
        <begin position="254"/>
        <end position="274"/>
    </location>
</feature>
<proteinExistence type="inferred from homology"/>
<dbReference type="AlphaFoldDB" id="A0AB36DEP3"/>
<dbReference type="GO" id="GO:0071555">
    <property type="term" value="P:cell wall organization"/>
    <property type="evidence" value="ECO:0007669"/>
    <property type="project" value="UniProtKB-KW"/>
</dbReference>
<dbReference type="NCBIfam" id="NF001390">
    <property type="entry name" value="PRK00281.1-4"/>
    <property type="match status" value="1"/>
</dbReference>
<dbReference type="RefSeq" id="WP_064786389.1">
    <property type="nucleotide sequence ID" value="NZ_BAABSA010000002.1"/>
</dbReference>
<dbReference type="GO" id="GO:0050380">
    <property type="term" value="F:undecaprenyl-diphosphatase activity"/>
    <property type="evidence" value="ECO:0007669"/>
    <property type="project" value="UniProtKB-UniRule"/>
</dbReference>
<comment type="caution">
    <text evidence="18">The sequence shown here is derived from an EMBL/GenBank/DDBJ whole genome shotgun (WGS) entry which is preliminary data.</text>
</comment>
<evidence type="ECO:0000256" key="16">
    <source>
        <dbReference type="ARBA" id="ARBA00047594"/>
    </source>
</evidence>
<evidence type="ECO:0000256" key="6">
    <source>
        <dbReference type="ARBA" id="ARBA00022692"/>
    </source>
</evidence>
<evidence type="ECO:0000256" key="10">
    <source>
        <dbReference type="ARBA" id="ARBA00022989"/>
    </source>
</evidence>
<comment type="catalytic activity">
    <reaction evidence="16 17">
        <text>di-trans,octa-cis-undecaprenyl diphosphate + H2O = di-trans,octa-cis-undecaprenyl phosphate + phosphate + H(+)</text>
        <dbReference type="Rhea" id="RHEA:28094"/>
        <dbReference type="ChEBI" id="CHEBI:15377"/>
        <dbReference type="ChEBI" id="CHEBI:15378"/>
        <dbReference type="ChEBI" id="CHEBI:43474"/>
        <dbReference type="ChEBI" id="CHEBI:58405"/>
        <dbReference type="ChEBI" id="CHEBI:60392"/>
        <dbReference type="EC" id="3.6.1.27"/>
    </reaction>
</comment>
<evidence type="ECO:0000256" key="3">
    <source>
        <dbReference type="ARBA" id="ARBA00012374"/>
    </source>
</evidence>
<keyword evidence="5 17" id="KW-1003">Cell membrane</keyword>
<evidence type="ECO:0000256" key="7">
    <source>
        <dbReference type="ARBA" id="ARBA00022801"/>
    </source>
</evidence>
<comment type="function">
    <text evidence="17">Catalyzes the dephosphorylation of undecaprenyl diphosphate (UPP). Confers resistance to bacitracin.</text>
</comment>
<keyword evidence="7 17" id="KW-0378">Hydrolase</keyword>
<keyword evidence="10 17" id="KW-1133">Transmembrane helix</keyword>
<evidence type="ECO:0000256" key="5">
    <source>
        <dbReference type="ARBA" id="ARBA00022475"/>
    </source>
</evidence>
<comment type="miscellaneous">
    <text evidence="17">Bacitracin is thought to be involved in the inhibition of peptidoglycan synthesis by sequestering undecaprenyl diphosphate, thereby reducing the pool of lipid carrier available.</text>
</comment>
<evidence type="ECO:0000256" key="15">
    <source>
        <dbReference type="ARBA" id="ARBA00032932"/>
    </source>
</evidence>
<evidence type="ECO:0000256" key="14">
    <source>
        <dbReference type="ARBA" id="ARBA00032707"/>
    </source>
</evidence>
<dbReference type="EMBL" id="JAAIRY010000007">
    <property type="protein sequence ID" value="NSI64831.1"/>
    <property type="molecule type" value="Genomic_DNA"/>
</dbReference>
<feature type="transmembrane region" description="Helical" evidence="17">
    <location>
        <begin position="46"/>
        <end position="64"/>
    </location>
</feature>
<evidence type="ECO:0000256" key="17">
    <source>
        <dbReference type="HAMAP-Rule" id="MF_01006"/>
    </source>
</evidence>
<feature type="transmembrane region" description="Helical" evidence="17">
    <location>
        <begin position="187"/>
        <end position="208"/>
    </location>
</feature>
<reference evidence="18" key="1">
    <citation type="journal article" date="2020" name="Cell Host Microbe">
        <title>Functional and Genomic Variation between Human-Derived Isolates of Lachnospiraceae Reveals Inter- and Intra-Species Diversity.</title>
        <authorList>
            <person name="Sorbara M.T."/>
            <person name="Littmann E.R."/>
            <person name="Fontana E."/>
            <person name="Moody T.U."/>
            <person name="Kohout C.E."/>
            <person name="Gjonbalaj M."/>
            <person name="Eaton V."/>
            <person name="Seok R."/>
            <person name="Leiner I.M."/>
            <person name="Pamer E.G."/>
        </authorList>
    </citation>
    <scope>NUCLEOTIDE SEQUENCE</scope>
    <source>
        <strain evidence="18">MSK.11.9</strain>
    </source>
</reference>